<name>A0A316AQ72_9BACT</name>
<gene>
    <name evidence="2" type="ORF">CLV98_10179</name>
</gene>
<feature type="transmembrane region" description="Helical" evidence="1">
    <location>
        <begin position="160"/>
        <end position="177"/>
    </location>
</feature>
<keyword evidence="1" id="KW-1133">Transmembrane helix</keyword>
<dbReference type="InterPro" id="IPR034804">
    <property type="entry name" value="SQR/QFR_C/D"/>
</dbReference>
<proteinExistence type="predicted"/>
<dbReference type="Proteomes" id="UP000245880">
    <property type="component" value="Unassembled WGS sequence"/>
</dbReference>
<feature type="transmembrane region" description="Helical" evidence="1">
    <location>
        <begin position="113"/>
        <end position="133"/>
    </location>
</feature>
<dbReference type="GO" id="GO:0016020">
    <property type="term" value="C:membrane"/>
    <property type="evidence" value="ECO:0007669"/>
    <property type="project" value="InterPro"/>
</dbReference>
<dbReference type="SUPFAM" id="SSF81343">
    <property type="entry name" value="Fumarate reductase respiratory complex transmembrane subunits"/>
    <property type="match status" value="1"/>
</dbReference>
<evidence type="ECO:0000256" key="1">
    <source>
        <dbReference type="SAM" id="Phobius"/>
    </source>
</evidence>
<dbReference type="InterPro" id="IPR011138">
    <property type="entry name" value="Cytochrome_b-558"/>
</dbReference>
<sequence>MIVMSWFTQTLTSSIGKKLIMALTGLFLISFLVIHAAINAMIFYNDGGETFSHWGHFMGTNPIIRTLEIGLVLGFLFHIYDGLMLTKTNRAARPVSYASRNANANSTWYSRSMGLLGTIILIFLVIHTSHFWIPNRTNQFATGEELDLYNMMLTTFQNPWVVLIYVAGCFSLFWHLLHGFKSAFQTLGLYHVKYNGLIAFLGTAFSIVVPLLFALMPIAMYLGWVK</sequence>
<dbReference type="EMBL" id="QGDT01000001">
    <property type="protein sequence ID" value="PWJ59905.1"/>
    <property type="molecule type" value="Genomic_DNA"/>
</dbReference>
<comment type="caution">
    <text evidence="2">The sequence shown here is derived from an EMBL/GenBank/DDBJ whole genome shotgun (WGS) entry which is preliminary data.</text>
</comment>
<accession>A0A316AQ72</accession>
<evidence type="ECO:0000313" key="3">
    <source>
        <dbReference type="Proteomes" id="UP000245880"/>
    </source>
</evidence>
<dbReference type="Gene3D" id="1.20.1300.10">
    <property type="entry name" value="Fumarate reductase/succinate dehydrogenase, transmembrane subunit"/>
    <property type="match status" value="1"/>
</dbReference>
<keyword evidence="3" id="KW-1185">Reference proteome</keyword>
<keyword evidence="1" id="KW-0812">Transmembrane</keyword>
<dbReference type="NCBIfam" id="TIGR02046">
    <property type="entry name" value="sdhC_b558_fam"/>
    <property type="match status" value="1"/>
</dbReference>
<dbReference type="AlphaFoldDB" id="A0A316AQ72"/>
<protein>
    <submittedName>
        <fullName evidence="2">Succinate dehydrogenase / fumarate reductase cytochrome b subunit</fullName>
    </submittedName>
</protein>
<dbReference type="CDD" id="cd03498">
    <property type="entry name" value="SQR_TypeB_2_TM"/>
    <property type="match status" value="1"/>
</dbReference>
<feature type="transmembrane region" description="Helical" evidence="1">
    <location>
        <begin position="20"/>
        <end position="43"/>
    </location>
</feature>
<organism evidence="2 3">
    <name type="scientific">Dyadobacter jejuensis</name>
    <dbReference type="NCBI Taxonomy" id="1082580"/>
    <lineage>
        <taxon>Bacteria</taxon>
        <taxon>Pseudomonadati</taxon>
        <taxon>Bacteroidota</taxon>
        <taxon>Cytophagia</taxon>
        <taxon>Cytophagales</taxon>
        <taxon>Spirosomataceae</taxon>
        <taxon>Dyadobacter</taxon>
    </lineage>
</organism>
<evidence type="ECO:0000313" key="2">
    <source>
        <dbReference type="EMBL" id="PWJ59905.1"/>
    </source>
</evidence>
<reference evidence="2 3" key="1">
    <citation type="submission" date="2018-03" db="EMBL/GenBank/DDBJ databases">
        <title>Genomic Encyclopedia of Archaeal and Bacterial Type Strains, Phase II (KMG-II): from individual species to whole genera.</title>
        <authorList>
            <person name="Goeker M."/>
        </authorList>
    </citation>
    <scope>NUCLEOTIDE SEQUENCE [LARGE SCALE GENOMIC DNA]</scope>
    <source>
        <strain evidence="2 3">DSM 100346</strain>
    </source>
</reference>
<feature type="transmembrane region" description="Helical" evidence="1">
    <location>
        <begin position="197"/>
        <end position="224"/>
    </location>
</feature>
<keyword evidence="1" id="KW-0472">Membrane</keyword>
<feature type="transmembrane region" description="Helical" evidence="1">
    <location>
        <begin position="63"/>
        <end position="80"/>
    </location>
</feature>